<protein>
    <recommendedName>
        <fullName evidence="3">F-box domain-containing protein</fullName>
    </recommendedName>
</protein>
<gene>
    <name evidence="1" type="ORF">BCR41DRAFT_392008</name>
</gene>
<dbReference type="EMBL" id="MCFF01000002">
    <property type="protein sequence ID" value="ORZ28539.1"/>
    <property type="molecule type" value="Genomic_DNA"/>
</dbReference>
<dbReference type="SUPFAM" id="SSF52047">
    <property type="entry name" value="RNI-like"/>
    <property type="match status" value="1"/>
</dbReference>
<dbReference type="InParanoid" id="A0A1Y2H1U0"/>
<dbReference type="OrthoDB" id="2432222at2759"/>
<dbReference type="Gene3D" id="3.80.10.10">
    <property type="entry name" value="Ribonuclease Inhibitor"/>
    <property type="match status" value="1"/>
</dbReference>
<reference evidence="1 2" key="1">
    <citation type="submission" date="2016-07" db="EMBL/GenBank/DDBJ databases">
        <title>Pervasive Adenine N6-methylation of Active Genes in Fungi.</title>
        <authorList>
            <consortium name="DOE Joint Genome Institute"/>
            <person name="Mondo S.J."/>
            <person name="Dannebaum R.O."/>
            <person name="Kuo R.C."/>
            <person name="Labutti K."/>
            <person name="Haridas S."/>
            <person name="Kuo A."/>
            <person name="Salamov A."/>
            <person name="Ahrendt S.R."/>
            <person name="Lipzen A."/>
            <person name="Sullivan W."/>
            <person name="Andreopoulos W.B."/>
            <person name="Clum A."/>
            <person name="Lindquist E."/>
            <person name="Daum C."/>
            <person name="Ramamoorthy G.K."/>
            <person name="Gryganskyi A."/>
            <person name="Culley D."/>
            <person name="Magnuson J.K."/>
            <person name="James T.Y."/>
            <person name="O'Malley M.A."/>
            <person name="Stajich J.E."/>
            <person name="Spatafora J.W."/>
            <person name="Visel A."/>
            <person name="Grigoriev I.V."/>
        </authorList>
    </citation>
    <scope>NUCLEOTIDE SEQUENCE [LARGE SCALE GENOMIC DNA]</scope>
    <source>
        <strain evidence="1 2">NRRL 3116</strain>
    </source>
</reference>
<evidence type="ECO:0008006" key="3">
    <source>
        <dbReference type="Google" id="ProtNLM"/>
    </source>
</evidence>
<evidence type="ECO:0000313" key="2">
    <source>
        <dbReference type="Proteomes" id="UP000193648"/>
    </source>
</evidence>
<accession>A0A1Y2H1U0</accession>
<evidence type="ECO:0000313" key="1">
    <source>
        <dbReference type="EMBL" id="ORZ28539.1"/>
    </source>
</evidence>
<dbReference type="InterPro" id="IPR032675">
    <property type="entry name" value="LRR_dom_sf"/>
</dbReference>
<keyword evidence="2" id="KW-1185">Reference proteome</keyword>
<proteinExistence type="predicted"/>
<comment type="caution">
    <text evidence="1">The sequence shown here is derived from an EMBL/GenBank/DDBJ whole genome shotgun (WGS) entry which is preliminary data.</text>
</comment>
<dbReference type="AlphaFoldDB" id="A0A1Y2H1U0"/>
<dbReference type="RefSeq" id="XP_021886224.1">
    <property type="nucleotide sequence ID" value="XM_022028403.1"/>
</dbReference>
<name>A0A1Y2H1U0_9FUNG</name>
<dbReference type="GeneID" id="33570246"/>
<dbReference type="Proteomes" id="UP000193648">
    <property type="component" value="Unassembled WGS sequence"/>
</dbReference>
<sequence>MQQHPLDIPEIIGNVSSFLNQRDLVTCLRVSSTFYRVLIERVWKIVRLNHRQTRIIPVGKVLQDHKKYIKELYFEGYHPDEYMSLRGCSRLQFIRAILLNNPYPSVLAKFNRLIEAHSSTIRGIQCSLSYYGPNDPSGLEFWRTLLKCPHICMLNISNMVVKDDKVDLFFLICPKLRSLTMSDIDILQFPHYTVNENSGFVLPYIQYLYIADIDYVRHNSTAHCWGMLVRKCPNLRSLTISTKNQNIDGEEEDTNSIISRTAFFQYPWMFPHLEILYLECSLSDEEVAAILRQMAQVIALMLPHSCFGWLSLQELLVDRGGRVNGSANRGGVTQAGRLCDTIRELIASKECVQESSKANGIAQTILSNCPRLRTLHAFRITAMEIANGTKWVCSEITTLGLELVVDIDQRSEEEALTKQRAVFERLGKLTKLRSLSLTAPATDGPNKTLGLTLKAGLDELAGLKNLKILCFSHECYQAMGPEEAIWIVEHWPSIEQLVGDLDENPRTADSVADIFELHGVQFIN</sequence>
<organism evidence="1 2">
    <name type="scientific">Lobosporangium transversale</name>
    <dbReference type="NCBI Taxonomy" id="64571"/>
    <lineage>
        <taxon>Eukaryota</taxon>
        <taxon>Fungi</taxon>
        <taxon>Fungi incertae sedis</taxon>
        <taxon>Mucoromycota</taxon>
        <taxon>Mortierellomycotina</taxon>
        <taxon>Mortierellomycetes</taxon>
        <taxon>Mortierellales</taxon>
        <taxon>Mortierellaceae</taxon>
        <taxon>Lobosporangium</taxon>
    </lineage>
</organism>